<accession>A0A3M7RXF6</accession>
<proteinExistence type="predicted"/>
<name>A0A3M7RXF6_BRAPC</name>
<dbReference type="Proteomes" id="UP000276133">
    <property type="component" value="Unassembled WGS sequence"/>
</dbReference>
<evidence type="ECO:0000313" key="1">
    <source>
        <dbReference type="EMBL" id="RNA28196.1"/>
    </source>
</evidence>
<evidence type="ECO:0000313" key="2">
    <source>
        <dbReference type="Proteomes" id="UP000276133"/>
    </source>
</evidence>
<comment type="caution">
    <text evidence="1">The sequence shown here is derived from an EMBL/GenBank/DDBJ whole genome shotgun (WGS) entry which is preliminary data.</text>
</comment>
<keyword evidence="2" id="KW-1185">Reference proteome</keyword>
<sequence>MRNNITGLIDLLNIKFSTKEQNKWFYKKPRIVNSSQNFTAQKKSFLKILTNLKFLPFLTSRKLTDSNPFVIYSFSFIVLVA</sequence>
<dbReference type="EMBL" id="REGN01002424">
    <property type="protein sequence ID" value="RNA28196.1"/>
    <property type="molecule type" value="Genomic_DNA"/>
</dbReference>
<dbReference type="AlphaFoldDB" id="A0A3M7RXF6"/>
<gene>
    <name evidence="1" type="ORF">BpHYR1_054097</name>
</gene>
<protein>
    <submittedName>
        <fullName evidence="1">Uncharacterized protein</fullName>
    </submittedName>
</protein>
<reference evidence="1 2" key="1">
    <citation type="journal article" date="2018" name="Sci. Rep.">
        <title>Genomic signatures of local adaptation to the degree of environmental predictability in rotifers.</title>
        <authorList>
            <person name="Franch-Gras L."/>
            <person name="Hahn C."/>
            <person name="Garcia-Roger E.M."/>
            <person name="Carmona M.J."/>
            <person name="Serra M."/>
            <person name="Gomez A."/>
        </authorList>
    </citation>
    <scope>NUCLEOTIDE SEQUENCE [LARGE SCALE GENOMIC DNA]</scope>
    <source>
        <strain evidence="1">HYR1</strain>
    </source>
</reference>
<organism evidence="1 2">
    <name type="scientific">Brachionus plicatilis</name>
    <name type="common">Marine rotifer</name>
    <name type="synonym">Brachionus muelleri</name>
    <dbReference type="NCBI Taxonomy" id="10195"/>
    <lineage>
        <taxon>Eukaryota</taxon>
        <taxon>Metazoa</taxon>
        <taxon>Spiralia</taxon>
        <taxon>Gnathifera</taxon>
        <taxon>Rotifera</taxon>
        <taxon>Eurotatoria</taxon>
        <taxon>Monogononta</taxon>
        <taxon>Pseudotrocha</taxon>
        <taxon>Ploima</taxon>
        <taxon>Brachionidae</taxon>
        <taxon>Brachionus</taxon>
    </lineage>
</organism>